<gene>
    <name evidence="2" type="ORF">GCM10023094_53630</name>
</gene>
<dbReference type="Proteomes" id="UP001501183">
    <property type="component" value="Unassembled WGS sequence"/>
</dbReference>
<sequence length="66" mass="6551">MVALTSDSGVAGELGISAAPALAAVAPGRLATAASTGAASSTEPHSPHSGQRPTHFATVYWQAVHR</sequence>
<protein>
    <submittedName>
        <fullName evidence="2">Uncharacterized protein</fullName>
    </submittedName>
</protein>
<proteinExistence type="predicted"/>
<feature type="compositionally biased region" description="Low complexity" evidence="1">
    <location>
        <begin position="32"/>
        <end position="42"/>
    </location>
</feature>
<evidence type="ECO:0000256" key="1">
    <source>
        <dbReference type="SAM" id="MobiDB-lite"/>
    </source>
</evidence>
<evidence type="ECO:0000313" key="3">
    <source>
        <dbReference type="Proteomes" id="UP001501183"/>
    </source>
</evidence>
<reference evidence="3" key="1">
    <citation type="journal article" date="2019" name="Int. J. Syst. Evol. Microbiol.">
        <title>The Global Catalogue of Microorganisms (GCM) 10K type strain sequencing project: providing services to taxonomists for standard genome sequencing and annotation.</title>
        <authorList>
            <consortium name="The Broad Institute Genomics Platform"/>
            <consortium name="The Broad Institute Genome Sequencing Center for Infectious Disease"/>
            <person name="Wu L."/>
            <person name="Ma J."/>
        </authorList>
    </citation>
    <scope>NUCLEOTIDE SEQUENCE [LARGE SCALE GENOMIC DNA]</scope>
    <source>
        <strain evidence="3">JCM 32206</strain>
    </source>
</reference>
<feature type="region of interest" description="Disordered" evidence="1">
    <location>
        <begin position="32"/>
        <end position="57"/>
    </location>
</feature>
<name>A0ABP8PQX0_9NOCA</name>
<organism evidence="2 3">
    <name type="scientific">Rhodococcus olei</name>
    <dbReference type="NCBI Taxonomy" id="2161675"/>
    <lineage>
        <taxon>Bacteria</taxon>
        <taxon>Bacillati</taxon>
        <taxon>Actinomycetota</taxon>
        <taxon>Actinomycetes</taxon>
        <taxon>Mycobacteriales</taxon>
        <taxon>Nocardiaceae</taxon>
        <taxon>Rhodococcus</taxon>
    </lineage>
</organism>
<evidence type="ECO:0000313" key="2">
    <source>
        <dbReference type="EMBL" id="GAA4490404.1"/>
    </source>
</evidence>
<accession>A0ABP8PQX0</accession>
<keyword evidence="3" id="KW-1185">Reference proteome</keyword>
<dbReference type="EMBL" id="BAABFB010000075">
    <property type="protein sequence ID" value="GAA4490404.1"/>
    <property type="molecule type" value="Genomic_DNA"/>
</dbReference>
<comment type="caution">
    <text evidence="2">The sequence shown here is derived from an EMBL/GenBank/DDBJ whole genome shotgun (WGS) entry which is preliminary data.</text>
</comment>